<dbReference type="Proteomes" id="UP000281028">
    <property type="component" value="Unassembled WGS sequence"/>
</dbReference>
<proteinExistence type="predicted"/>
<gene>
    <name evidence="1" type="ORF">ECE50_018765</name>
</gene>
<dbReference type="EMBL" id="RIAR02000001">
    <property type="protein sequence ID" value="NSL88891.1"/>
    <property type="molecule type" value="Genomic_DNA"/>
</dbReference>
<evidence type="ECO:0000313" key="2">
    <source>
        <dbReference type="Proteomes" id="UP000281028"/>
    </source>
</evidence>
<name>A0A9Q5D376_9BACT</name>
<dbReference type="OrthoDB" id="666139at2"/>
<sequence length="144" mass="16872">MSILHQQLKKQAMKVLKLHPLMTISLLQMQIQRLLSCNVAVYVRNSLANNYDTLKEAGFEEEALVEFPIDETLSLREFEEELEEKFNFSLELCSRDNKPFRNKSLHLFQISSGLSERKEERNFSIDISLDMLLKNRHTPPSFLI</sequence>
<reference evidence="1" key="1">
    <citation type="submission" date="2020-05" db="EMBL/GenBank/DDBJ databases">
        <title>Chitinophaga laudate sp. nov., isolated from a tropical peat swamp.</title>
        <authorList>
            <person name="Goh C.B.S."/>
            <person name="Lee M.S."/>
            <person name="Parimannan S."/>
            <person name="Pasbakhsh P."/>
            <person name="Yule C.M."/>
            <person name="Rajandas H."/>
            <person name="Loke S."/>
            <person name="Croft L."/>
            <person name="Tan J.B.L."/>
        </authorList>
    </citation>
    <scope>NUCLEOTIDE SEQUENCE</scope>
    <source>
        <strain evidence="1">Mgbs1</strain>
    </source>
</reference>
<dbReference type="RefSeq" id="WP_127042653.1">
    <property type="nucleotide sequence ID" value="NZ_JAABOK010000012.1"/>
</dbReference>
<protein>
    <submittedName>
        <fullName evidence="1">Uncharacterized protein</fullName>
    </submittedName>
</protein>
<accession>A0A9Q5D376</accession>
<dbReference type="AlphaFoldDB" id="A0A9Q5D376"/>
<organism evidence="1 2">
    <name type="scientific">Chitinophaga solisilvae</name>
    <dbReference type="NCBI Taxonomy" id="1233460"/>
    <lineage>
        <taxon>Bacteria</taxon>
        <taxon>Pseudomonadati</taxon>
        <taxon>Bacteroidota</taxon>
        <taxon>Chitinophagia</taxon>
        <taxon>Chitinophagales</taxon>
        <taxon>Chitinophagaceae</taxon>
        <taxon>Chitinophaga</taxon>
    </lineage>
</organism>
<evidence type="ECO:0000313" key="1">
    <source>
        <dbReference type="EMBL" id="NSL88891.1"/>
    </source>
</evidence>
<keyword evidence="2" id="KW-1185">Reference proteome</keyword>
<comment type="caution">
    <text evidence="1">The sequence shown here is derived from an EMBL/GenBank/DDBJ whole genome shotgun (WGS) entry which is preliminary data.</text>
</comment>